<proteinExistence type="predicted"/>
<dbReference type="Pfam" id="PF04430">
    <property type="entry name" value="DUF498"/>
    <property type="match status" value="1"/>
</dbReference>
<dbReference type="SUPFAM" id="SSF64076">
    <property type="entry name" value="MTH938-like"/>
    <property type="match status" value="1"/>
</dbReference>
<dbReference type="EMBL" id="DTEI01000048">
    <property type="protein sequence ID" value="HGU15488.1"/>
    <property type="molecule type" value="Genomic_DNA"/>
</dbReference>
<dbReference type="InterPro" id="IPR007523">
    <property type="entry name" value="NDUFAF3/AAMDC"/>
</dbReference>
<dbReference type="AlphaFoldDB" id="A0A7V4JPR8"/>
<dbReference type="PANTHER" id="PTHR15811:SF5">
    <property type="entry name" value="MTH938 DOMAIN-CONTAINING PROTEIN"/>
    <property type="match status" value="1"/>
</dbReference>
<dbReference type="PANTHER" id="PTHR15811">
    <property type="entry name" value="MTH938 DOMAIN-CONTAINING PROTEIN"/>
    <property type="match status" value="1"/>
</dbReference>
<accession>A0A7V4JPR8</accession>
<comment type="caution">
    <text evidence="1">The sequence shown here is derived from an EMBL/GenBank/DDBJ whole genome shotgun (WGS) entry which is preliminary data.</text>
</comment>
<evidence type="ECO:0000313" key="1">
    <source>
        <dbReference type="EMBL" id="HGU15488.1"/>
    </source>
</evidence>
<organism evidence="1">
    <name type="scientific">Thermodesulfobacterium geofontis</name>
    <dbReference type="NCBI Taxonomy" id="1295609"/>
    <lineage>
        <taxon>Bacteria</taxon>
        <taxon>Pseudomonadati</taxon>
        <taxon>Thermodesulfobacteriota</taxon>
        <taxon>Thermodesulfobacteria</taxon>
        <taxon>Thermodesulfobacteriales</taxon>
        <taxon>Thermodesulfobacteriaceae</taxon>
        <taxon>Thermodesulfobacterium</taxon>
    </lineage>
</organism>
<sequence>MITYYSFGSLSFKDKIYNKDLIIIKTSKEEKIFSDWWRKEGHRLQVEDLEKVWKYSLEYLIVGTGAYGVMKVDPEVESKAKSLGIKVEIYKTDLAIKRFNELYSSGVSLAGAFHLTC</sequence>
<dbReference type="InterPro" id="IPR036748">
    <property type="entry name" value="MTH938-like_sf"/>
</dbReference>
<name>A0A7V4JPR8_9BACT</name>
<dbReference type="GO" id="GO:0005737">
    <property type="term" value="C:cytoplasm"/>
    <property type="evidence" value="ECO:0007669"/>
    <property type="project" value="TreeGrafter"/>
</dbReference>
<dbReference type="Gene3D" id="3.40.1230.10">
    <property type="entry name" value="MTH938-like"/>
    <property type="match status" value="1"/>
</dbReference>
<reference evidence="1" key="1">
    <citation type="journal article" date="2020" name="mSystems">
        <title>Genome- and Community-Level Interaction Insights into Carbon Utilization and Element Cycling Functions of Hydrothermarchaeota in Hydrothermal Sediment.</title>
        <authorList>
            <person name="Zhou Z."/>
            <person name="Liu Y."/>
            <person name="Xu W."/>
            <person name="Pan J."/>
            <person name="Luo Z.H."/>
            <person name="Li M."/>
        </authorList>
    </citation>
    <scope>NUCLEOTIDE SEQUENCE [LARGE SCALE GENOMIC DNA]</scope>
    <source>
        <strain evidence="1">SpSt-711</strain>
    </source>
</reference>
<protein>
    <submittedName>
        <fullName evidence="1">Uncharacterized protein</fullName>
    </submittedName>
</protein>
<gene>
    <name evidence="1" type="ORF">ENU91_02385</name>
</gene>